<keyword evidence="3" id="KW-1003">Cell membrane</keyword>
<evidence type="ECO:0000256" key="7">
    <source>
        <dbReference type="SAM" id="Phobius"/>
    </source>
</evidence>
<comment type="caution">
    <text evidence="10">The sequence shown here is derived from an EMBL/GenBank/DDBJ whole genome shotgun (WGS) entry which is preliminary data.</text>
</comment>
<name>A0ABR7DRP6_9BACT</name>
<evidence type="ECO:0000313" key="11">
    <source>
        <dbReference type="Proteomes" id="UP000651475"/>
    </source>
</evidence>
<evidence type="ECO:0000256" key="2">
    <source>
        <dbReference type="ARBA" id="ARBA00006448"/>
    </source>
</evidence>
<evidence type="ECO:0000256" key="1">
    <source>
        <dbReference type="ARBA" id="ARBA00004651"/>
    </source>
</evidence>
<evidence type="ECO:0000313" key="10">
    <source>
        <dbReference type="EMBL" id="MBC5634106.1"/>
    </source>
</evidence>
<keyword evidence="5 7" id="KW-1133">Transmembrane helix</keyword>
<feature type="transmembrane region" description="Helical" evidence="7">
    <location>
        <begin position="57"/>
        <end position="78"/>
    </location>
</feature>
<evidence type="ECO:0000259" key="8">
    <source>
        <dbReference type="Pfam" id="PF04239"/>
    </source>
</evidence>
<dbReference type="InterPro" id="IPR007353">
    <property type="entry name" value="DUF421"/>
</dbReference>
<comment type="similarity">
    <text evidence="2">Belongs to the UPF0702 family.</text>
</comment>
<dbReference type="PANTHER" id="PTHR34582:SF6">
    <property type="entry name" value="UPF0702 TRANSMEMBRANE PROTEIN YCAP"/>
    <property type="match status" value="1"/>
</dbReference>
<dbReference type="RefSeq" id="WP_186930759.1">
    <property type="nucleotide sequence ID" value="NZ_JACOOJ010000031.1"/>
</dbReference>
<dbReference type="Proteomes" id="UP000651475">
    <property type="component" value="Unassembled WGS sequence"/>
</dbReference>
<comment type="subcellular location">
    <subcellularLocation>
        <location evidence="1">Cell membrane</location>
        <topology evidence="1">Multi-pass membrane protein</topology>
    </subcellularLocation>
</comment>
<evidence type="ECO:0000256" key="4">
    <source>
        <dbReference type="ARBA" id="ARBA00022692"/>
    </source>
</evidence>
<evidence type="ECO:0000256" key="3">
    <source>
        <dbReference type="ARBA" id="ARBA00022475"/>
    </source>
</evidence>
<sequence length="229" mass="26107">MYGTIAVKLIIGMLGVLFFLRLSGKAQMAQITPLDTVNAFVIGALVGGVIYNPDMDVWHLIFALAVWTFFNMLIRYSLRFKIMRKIIKGDTVYIVKNGVLNMKVFRRNGLEMEQFRTLLCEKGIFSMFDVDDVRFETNGKLTVSVHNDLSESYLLINNGSILESSLENANRKEEWLIKELQKLGFEDISQLFCVEWTPRKGFYIVSRDGEIQNGGVTLIPDNEKTEISA</sequence>
<dbReference type="EMBL" id="JACOOJ010000031">
    <property type="protein sequence ID" value="MBC5634106.1"/>
    <property type="molecule type" value="Genomic_DNA"/>
</dbReference>
<protein>
    <submittedName>
        <fullName evidence="10">DUF421 domain-containing protein</fullName>
    </submittedName>
</protein>
<accession>A0ABR7DRP6</accession>
<evidence type="ECO:0000256" key="6">
    <source>
        <dbReference type="ARBA" id="ARBA00023136"/>
    </source>
</evidence>
<evidence type="ECO:0000259" key="9">
    <source>
        <dbReference type="Pfam" id="PF20730"/>
    </source>
</evidence>
<proteinExistence type="inferred from homology"/>
<dbReference type="Gene3D" id="3.30.240.20">
    <property type="entry name" value="bsu07140 like domains"/>
    <property type="match status" value="2"/>
</dbReference>
<feature type="domain" description="YetF-like N-terminal transmembrane" evidence="9">
    <location>
        <begin position="3"/>
        <end position="76"/>
    </location>
</feature>
<feature type="transmembrane region" description="Helical" evidence="7">
    <location>
        <begin position="6"/>
        <end position="22"/>
    </location>
</feature>
<gene>
    <name evidence="10" type="ORF">H8S65_15255</name>
</gene>
<dbReference type="Pfam" id="PF04239">
    <property type="entry name" value="DUF421"/>
    <property type="match status" value="1"/>
</dbReference>
<keyword evidence="4 7" id="KW-0812">Transmembrane</keyword>
<keyword evidence="6 7" id="KW-0472">Membrane</keyword>
<dbReference type="Pfam" id="PF20730">
    <property type="entry name" value="YetF_N"/>
    <property type="match status" value="1"/>
</dbReference>
<dbReference type="InterPro" id="IPR023090">
    <property type="entry name" value="UPF0702_alpha/beta_dom_sf"/>
</dbReference>
<feature type="domain" description="YetF C-terminal" evidence="8">
    <location>
        <begin position="79"/>
        <end position="197"/>
    </location>
</feature>
<evidence type="ECO:0000256" key="5">
    <source>
        <dbReference type="ARBA" id="ARBA00022989"/>
    </source>
</evidence>
<reference evidence="10 11" key="1">
    <citation type="submission" date="2020-08" db="EMBL/GenBank/DDBJ databases">
        <title>Genome public.</title>
        <authorList>
            <person name="Liu C."/>
            <person name="Sun Q."/>
        </authorList>
    </citation>
    <scope>NUCLEOTIDE SEQUENCE [LARGE SCALE GENOMIC DNA]</scope>
    <source>
        <strain evidence="10 11">NSJ-79</strain>
    </source>
</reference>
<dbReference type="PANTHER" id="PTHR34582">
    <property type="entry name" value="UPF0702 TRANSMEMBRANE PROTEIN YCAP"/>
    <property type="match status" value="1"/>
</dbReference>
<keyword evidence="11" id="KW-1185">Reference proteome</keyword>
<feature type="transmembrane region" description="Helical" evidence="7">
    <location>
        <begin position="34"/>
        <end position="51"/>
    </location>
</feature>
<organism evidence="10 11">
    <name type="scientific">Parabacteroides hominis</name>
    <dbReference type="NCBI Taxonomy" id="2763057"/>
    <lineage>
        <taxon>Bacteria</taxon>
        <taxon>Pseudomonadati</taxon>
        <taxon>Bacteroidota</taxon>
        <taxon>Bacteroidia</taxon>
        <taxon>Bacteroidales</taxon>
        <taxon>Tannerellaceae</taxon>
        <taxon>Parabacteroides</taxon>
    </lineage>
</organism>
<dbReference type="InterPro" id="IPR048454">
    <property type="entry name" value="YetF_N"/>
</dbReference>